<evidence type="ECO:0000313" key="2">
    <source>
        <dbReference type="EMBL" id="PKK67615.1"/>
    </source>
</evidence>
<dbReference type="EMBL" id="LLXL01000938">
    <property type="protein sequence ID" value="PKK67615.1"/>
    <property type="molecule type" value="Genomic_DNA"/>
</dbReference>
<dbReference type="VEuPathDB" id="FungiDB:RhiirFUN_015006"/>
<accession>A0A2N1N131</accession>
<evidence type="ECO:0000313" key="3">
    <source>
        <dbReference type="Proteomes" id="UP000233469"/>
    </source>
</evidence>
<evidence type="ECO:0000256" key="1">
    <source>
        <dbReference type="SAM" id="MobiDB-lite"/>
    </source>
</evidence>
<proteinExistence type="predicted"/>
<reference evidence="2 3" key="2">
    <citation type="submission" date="2017-10" db="EMBL/GenBank/DDBJ databases">
        <title>Extensive intraspecific genome diversity in a model arbuscular mycorrhizal fungus.</title>
        <authorList>
            <person name="Chen E.C.H."/>
            <person name="Morin E."/>
            <person name="Baudet D."/>
            <person name="Noel J."/>
            <person name="Ndikumana S."/>
            <person name="Charron P."/>
            <person name="St-Onge C."/>
            <person name="Giorgi J."/>
            <person name="Grigoriev I.V."/>
            <person name="Roux C."/>
            <person name="Martin F.M."/>
            <person name="Corradi N."/>
        </authorList>
    </citation>
    <scope>NUCLEOTIDE SEQUENCE [LARGE SCALE GENOMIC DNA]</scope>
    <source>
        <strain evidence="2 3">C2</strain>
    </source>
</reference>
<protein>
    <submittedName>
        <fullName evidence="2">Uncharacterized protein</fullName>
    </submittedName>
</protein>
<gene>
    <name evidence="2" type="ORF">RhiirC2_835216</name>
</gene>
<sequence length="163" mass="18665">MARPHPPGKDLGRPPGMPQGPQIYPLTSPTRGIMHWSAECYHNLYIITRCVYARSYAFVRMSELISHCPRWFSFQEIKKWLLSLSHTLLGALLELREGTITISNEDSVDNLHSQIQQLLPHSYGNISFFLRALRLTLTEYRVMRQGIRFPNISATVLPRGGCI</sequence>
<organism evidence="2 3">
    <name type="scientific">Rhizophagus irregularis</name>
    <dbReference type="NCBI Taxonomy" id="588596"/>
    <lineage>
        <taxon>Eukaryota</taxon>
        <taxon>Fungi</taxon>
        <taxon>Fungi incertae sedis</taxon>
        <taxon>Mucoromycota</taxon>
        <taxon>Glomeromycotina</taxon>
        <taxon>Glomeromycetes</taxon>
        <taxon>Glomerales</taxon>
        <taxon>Glomeraceae</taxon>
        <taxon>Rhizophagus</taxon>
    </lineage>
</organism>
<comment type="caution">
    <text evidence="2">The sequence shown here is derived from an EMBL/GenBank/DDBJ whole genome shotgun (WGS) entry which is preliminary data.</text>
</comment>
<dbReference type="Proteomes" id="UP000233469">
    <property type="component" value="Unassembled WGS sequence"/>
</dbReference>
<dbReference type="AlphaFoldDB" id="A0A2N1N131"/>
<name>A0A2N1N131_9GLOM</name>
<reference evidence="2 3" key="1">
    <citation type="submission" date="2016-04" db="EMBL/GenBank/DDBJ databases">
        <title>Genome analyses suggest a sexual origin of heterokaryosis in a supposedly ancient asexual fungus.</title>
        <authorList>
            <person name="Ropars J."/>
            <person name="Sedzielewska K."/>
            <person name="Noel J."/>
            <person name="Charron P."/>
            <person name="Farinelli L."/>
            <person name="Marton T."/>
            <person name="Kruger M."/>
            <person name="Pelin A."/>
            <person name="Brachmann A."/>
            <person name="Corradi N."/>
        </authorList>
    </citation>
    <scope>NUCLEOTIDE SEQUENCE [LARGE SCALE GENOMIC DNA]</scope>
    <source>
        <strain evidence="2 3">C2</strain>
    </source>
</reference>
<feature type="region of interest" description="Disordered" evidence="1">
    <location>
        <begin position="1"/>
        <end position="24"/>
    </location>
</feature>